<sequence length="271" mass="29525">MPVVRPCTWDHKTLPYVPAEPCLLYYLIPGDLVINLIVPNARGEYPDLIPGMPYLEELVQQQEEREEEEDNAVVPLMEYAPPPLTADVETQVEWKDLPVPPSTHLALYERAPASVAASQHNPIDQQSVTSARRAGSERSVTSVRSVVSDVIPVAPLSEAKKRRSASRSSAVTLTAPSGEGKKDTKPKRKRARRTTDTFSGLNVPITLSPETCKVNSTNARTNGEYDVSDGSSLDEGATLHKEDVSSDLLGDEGEASLDVSHLSHISAFDSQ</sequence>
<dbReference type="AlphaFoldDB" id="G0TY67"/>
<accession>G0TY67</accession>
<proteinExistence type="predicted"/>
<dbReference type="EMBL" id="HE573023">
    <property type="protein sequence ID" value="CCC48912.1"/>
    <property type="molecule type" value="Genomic_DNA"/>
</dbReference>
<gene>
    <name evidence="2" type="ORF">TVY486_0702470</name>
</gene>
<dbReference type="VEuPathDB" id="TriTrypDB:TvY486_0702470"/>
<name>G0TY67_TRYVY</name>
<evidence type="ECO:0000313" key="2">
    <source>
        <dbReference type="EMBL" id="CCC48912.1"/>
    </source>
</evidence>
<reference evidence="2" key="1">
    <citation type="journal article" date="2012" name="Proc. Natl. Acad. Sci. U.S.A.">
        <title>Antigenic diversity is generated by distinct evolutionary mechanisms in African trypanosome species.</title>
        <authorList>
            <person name="Jackson A.P."/>
            <person name="Berry A."/>
            <person name="Aslett M."/>
            <person name="Allison H.C."/>
            <person name="Burton P."/>
            <person name="Vavrova-Anderson J."/>
            <person name="Brown R."/>
            <person name="Browne H."/>
            <person name="Corton N."/>
            <person name="Hauser H."/>
            <person name="Gamble J."/>
            <person name="Gilderthorp R."/>
            <person name="Marcello L."/>
            <person name="McQuillan J."/>
            <person name="Otto T.D."/>
            <person name="Quail M.A."/>
            <person name="Sanders M.J."/>
            <person name="van Tonder A."/>
            <person name="Ginger M.L."/>
            <person name="Field M.C."/>
            <person name="Barry J.D."/>
            <person name="Hertz-Fowler C."/>
            <person name="Berriman M."/>
        </authorList>
    </citation>
    <scope>NUCLEOTIDE SEQUENCE</scope>
    <source>
        <strain evidence="2">Y486</strain>
    </source>
</reference>
<feature type="compositionally biased region" description="Polar residues" evidence="1">
    <location>
        <begin position="116"/>
        <end position="130"/>
    </location>
</feature>
<evidence type="ECO:0000256" key="1">
    <source>
        <dbReference type="SAM" id="MobiDB-lite"/>
    </source>
</evidence>
<feature type="region of interest" description="Disordered" evidence="1">
    <location>
        <begin position="157"/>
        <end position="237"/>
    </location>
</feature>
<feature type="region of interest" description="Disordered" evidence="1">
    <location>
        <begin position="113"/>
        <end position="143"/>
    </location>
</feature>
<protein>
    <submittedName>
        <fullName evidence="2">Uncharacterized protein</fullName>
    </submittedName>
</protein>
<organism evidence="2">
    <name type="scientific">Trypanosoma vivax (strain Y486)</name>
    <dbReference type="NCBI Taxonomy" id="1055687"/>
    <lineage>
        <taxon>Eukaryota</taxon>
        <taxon>Discoba</taxon>
        <taxon>Euglenozoa</taxon>
        <taxon>Kinetoplastea</taxon>
        <taxon>Metakinetoplastina</taxon>
        <taxon>Trypanosomatida</taxon>
        <taxon>Trypanosomatidae</taxon>
        <taxon>Trypanosoma</taxon>
        <taxon>Duttonella</taxon>
    </lineage>
</organism>